<dbReference type="InterPro" id="IPR017985">
    <property type="entry name" value="MeTrfase_CN4_CS"/>
</dbReference>
<dbReference type="GO" id="GO:0015667">
    <property type="term" value="F:site-specific DNA-methyltransferase (cytosine-N4-specific) activity"/>
    <property type="evidence" value="ECO:0007669"/>
    <property type="project" value="UniProtKB-EC"/>
</dbReference>
<evidence type="ECO:0000313" key="12">
    <source>
        <dbReference type="Proteomes" id="UP000006565"/>
    </source>
</evidence>
<keyword evidence="6" id="KW-0238">DNA-binding</keyword>
<dbReference type="InterPro" id="IPR001091">
    <property type="entry name" value="RM_Methyltransferase"/>
</dbReference>
<dbReference type="SUPFAM" id="SSF53335">
    <property type="entry name" value="S-adenosyl-L-methionine-dependent methyltransferases"/>
    <property type="match status" value="1"/>
</dbReference>
<sequence>MKHTLINADVIKGLQKLPVQSVHTVVTSPPYWSLRDYGIEGQIGLEETPEAHIQKIVEVFREVRRVLRDDGTLWLNYGDCYTSGNKTGHGSKIGWKQQTNRGSDGLRDAPRLPMPAGLKNKDLVGMPWRIALALQEDGWYLRCDIVWNKPNPMPESVNDRPTRSHEYIFLMTKSPQYFYDAEAIRENVSGGAHHRGDYKGDLPKTANPGKRIKNNSSFTKACWGSSDPRVSSSSRNLQGHSGNLNSEGKPLCDKFSRNARSVWTIPTQPRPDAHFATFPDELARRCILAGTSEYGCCPHCGTPWVRIVKTEGGTTGQGWHDHSNDLQKGQIAPPSSSFKDYRRYTEGWTSSCTCEKNTPIPCTVLDPFGGSGTVADIAREQNRSSILIEINPSYVEMQKQRLRADEQLDTGICQIEIIT</sequence>
<dbReference type="InterPro" id="IPR002941">
    <property type="entry name" value="DNA_methylase_N4/N6"/>
</dbReference>
<keyword evidence="3" id="KW-0808">Transferase</keyword>
<dbReference type="PROSITE" id="PS00093">
    <property type="entry name" value="N4_MTASE"/>
    <property type="match status" value="1"/>
</dbReference>
<feature type="compositionally biased region" description="Low complexity" evidence="9">
    <location>
        <begin position="225"/>
        <end position="234"/>
    </location>
</feature>
<evidence type="ECO:0000256" key="2">
    <source>
        <dbReference type="ARBA" id="ARBA00022603"/>
    </source>
</evidence>
<evidence type="ECO:0000256" key="9">
    <source>
        <dbReference type="SAM" id="MobiDB-lite"/>
    </source>
</evidence>
<keyword evidence="12" id="KW-1185">Reference proteome</keyword>
<feature type="region of interest" description="Disordered" evidence="9">
    <location>
        <begin position="190"/>
        <end position="249"/>
    </location>
</feature>
<evidence type="ECO:0000256" key="7">
    <source>
        <dbReference type="ARBA" id="ARBA00049120"/>
    </source>
</evidence>
<organism evidence="11 12">
    <name type="scientific">Methanolacinia petrolearia (strain DSM 11571 / OCM 486 / SEBR 4847)</name>
    <name type="common">Methanoplanus petrolearius</name>
    <dbReference type="NCBI Taxonomy" id="679926"/>
    <lineage>
        <taxon>Archaea</taxon>
        <taxon>Methanobacteriati</taxon>
        <taxon>Methanobacteriota</taxon>
        <taxon>Stenosarchaea group</taxon>
        <taxon>Methanomicrobia</taxon>
        <taxon>Methanomicrobiales</taxon>
        <taxon>Methanomicrobiaceae</taxon>
        <taxon>Methanolacinia</taxon>
    </lineage>
</organism>
<dbReference type="HOGENOM" id="CLU_024927_2_0_2"/>
<comment type="catalytic activity">
    <reaction evidence="7 8">
        <text>a 2'-deoxycytidine in DNA + S-adenosyl-L-methionine = an N(4)-methyl-2'-deoxycytidine in DNA + S-adenosyl-L-homocysteine + H(+)</text>
        <dbReference type="Rhea" id="RHEA:16857"/>
        <dbReference type="Rhea" id="RHEA-COMP:11369"/>
        <dbReference type="Rhea" id="RHEA-COMP:13674"/>
        <dbReference type="ChEBI" id="CHEBI:15378"/>
        <dbReference type="ChEBI" id="CHEBI:57856"/>
        <dbReference type="ChEBI" id="CHEBI:59789"/>
        <dbReference type="ChEBI" id="CHEBI:85452"/>
        <dbReference type="ChEBI" id="CHEBI:137933"/>
        <dbReference type="EC" id="2.1.1.113"/>
    </reaction>
</comment>
<name>E1RD61_METP4</name>
<evidence type="ECO:0000259" key="10">
    <source>
        <dbReference type="Pfam" id="PF01555"/>
    </source>
</evidence>
<keyword evidence="4 8" id="KW-0949">S-adenosyl-L-methionine</keyword>
<dbReference type="KEGG" id="mpi:Mpet_2297"/>
<keyword evidence="2 8" id="KW-0489">Methyltransferase</keyword>
<dbReference type="EC" id="2.1.1.113" evidence="8"/>
<evidence type="ECO:0000256" key="5">
    <source>
        <dbReference type="ARBA" id="ARBA00022747"/>
    </source>
</evidence>
<dbReference type="InterPro" id="IPR029063">
    <property type="entry name" value="SAM-dependent_MTases_sf"/>
</dbReference>
<proteinExistence type="inferred from homology"/>
<dbReference type="GO" id="GO:0009307">
    <property type="term" value="P:DNA restriction-modification system"/>
    <property type="evidence" value="ECO:0007669"/>
    <property type="project" value="UniProtKB-KW"/>
</dbReference>
<dbReference type="REBASE" id="27864">
    <property type="entry name" value="M.Mpe11571ORF2297P"/>
</dbReference>
<reference evidence="11 12" key="1">
    <citation type="journal article" date="2010" name="Stand. Genomic Sci.">
        <title>Complete genome sequence of Methanoplanus petrolearius type strain (SEBR 4847).</title>
        <authorList>
            <person name="Brambilla E."/>
            <person name="Djao O.D."/>
            <person name="Daligault H."/>
            <person name="Lapidus A."/>
            <person name="Lucas S."/>
            <person name="Hammon N."/>
            <person name="Nolan M."/>
            <person name="Tice H."/>
            <person name="Cheng J.F."/>
            <person name="Han C."/>
            <person name="Tapia R."/>
            <person name="Goodwin L."/>
            <person name="Pitluck S."/>
            <person name="Liolios K."/>
            <person name="Ivanova N."/>
            <person name="Mavromatis K."/>
            <person name="Mikhailova N."/>
            <person name="Pati A."/>
            <person name="Chen A."/>
            <person name="Palaniappan K."/>
            <person name="Land M."/>
            <person name="Hauser L."/>
            <person name="Chang Y.J."/>
            <person name="Jeffries C.D."/>
            <person name="Rohde M."/>
            <person name="Spring S."/>
            <person name="Sikorski J."/>
            <person name="Goker M."/>
            <person name="Woyke T."/>
            <person name="Bristow J."/>
            <person name="Eisen J.A."/>
            <person name="Markowitz V."/>
            <person name="Hugenholtz P."/>
            <person name="Kyrpides N.C."/>
            <person name="Klenk H.P."/>
        </authorList>
    </citation>
    <scope>NUCLEOTIDE SEQUENCE [LARGE SCALE GENOMIC DNA]</scope>
    <source>
        <strain evidence="12">DSM 11571 / OCM 486 / SEBR 4847</strain>
    </source>
</reference>
<comment type="similarity">
    <text evidence="1">Belongs to the N(4)/N(6)-methyltransferase family. N(4) subfamily.</text>
</comment>
<dbReference type="Pfam" id="PF01555">
    <property type="entry name" value="N6_N4_Mtase"/>
    <property type="match status" value="2"/>
</dbReference>
<feature type="region of interest" description="Disordered" evidence="9">
    <location>
        <begin position="88"/>
        <end position="112"/>
    </location>
</feature>
<dbReference type="PRINTS" id="PR00508">
    <property type="entry name" value="S21N4MTFRASE"/>
</dbReference>
<feature type="domain" description="DNA methylase N-4/N-6" evidence="10">
    <location>
        <begin position="22"/>
        <end position="293"/>
    </location>
</feature>
<evidence type="ECO:0000256" key="3">
    <source>
        <dbReference type="ARBA" id="ARBA00022679"/>
    </source>
</evidence>
<evidence type="ECO:0000256" key="1">
    <source>
        <dbReference type="ARBA" id="ARBA00010203"/>
    </source>
</evidence>
<dbReference type="STRING" id="679926.Mpet_2297"/>
<dbReference type="RefSeq" id="WP_013330221.1">
    <property type="nucleotide sequence ID" value="NC_014507.1"/>
</dbReference>
<evidence type="ECO:0000256" key="4">
    <source>
        <dbReference type="ARBA" id="ARBA00022691"/>
    </source>
</evidence>
<evidence type="ECO:0000256" key="8">
    <source>
        <dbReference type="RuleBase" id="RU362026"/>
    </source>
</evidence>
<gene>
    <name evidence="11" type="ordered locus">Mpet_2297</name>
</gene>
<protein>
    <recommendedName>
        <fullName evidence="8">Type II methyltransferase</fullName>
        <ecNumber evidence="8">2.1.1.113</ecNumber>
    </recommendedName>
    <alternativeName>
        <fullName evidence="8">N-4 cytosine-specific methyltransferase</fullName>
    </alternativeName>
</protein>
<dbReference type="Proteomes" id="UP000006565">
    <property type="component" value="Chromosome"/>
</dbReference>
<dbReference type="GO" id="GO:0032259">
    <property type="term" value="P:methylation"/>
    <property type="evidence" value="ECO:0007669"/>
    <property type="project" value="UniProtKB-KW"/>
</dbReference>
<feature type="compositionally biased region" description="Polar residues" evidence="9">
    <location>
        <begin position="235"/>
        <end position="246"/>
    </location>
</feature>
<dbReference type="Gene3D" id="3.40.50.150">
    <property type="entry name" value="Vaccinia Virus protein VP39"/>
    <property type="match status" value="1"/>
</dbReference>
<evidence type="ECO:0000313" key="11">
    <source>
        <dbReference type="EMBL" id="ADN37044.1"/>
    </source>
</evidence>
<dbReference type="EMBL" id="CP002117">
    <property type="protein sequence ID" value="ADN37044.1"/>
    <property type="molecule type" value="Genomic_DNA"/>
</dbReference>
<dbReference type="GO" id="GO:0008170">
    <property type="term" value="F:N-methyltransferase activity"/>
    <property type="evidence" value="ECO:0007669"/>
    <property type="project" value="InterPro"/>
</dbReference>
<feature type="domain" description="DNA methylase N-4/N-6" evidence="10">
    <location>
        <begin position="363"/>
        <end position="398"/>
    </location>
</feature>
<dbReference type="AlphaFoldDB" id="E1RD61"/>
<dbReference type="eggNOG" id="arCOG00115">
    <property type="taxonomic scope" value="Archaea"/>
</dbReference>
<accession>E1RD61</accession>
<dbReference type="GO" id="GO:0003677">
    <property type="term" value="F:DNA binding"/>
    <property type="evidence" value="ECO:0007669"/>
    <property type="project" value="UniProtKB-KW"/>
</dbReference>
<evidence type="ECO:0000256" key="6">
    <source>
        <dbReference type="ARBA" id="ARBA00023125"/>
    </source>
</evidence>
<keyword evidence="5 8" id="KW-0680">Restriction system</keyword>
<dbReference type="GeneID" id="67802570"/>